<sequence length="912" mass="107263">MEQQSTTKYNTCRITKISVSDNNEVFIQFDGSINTNESISLIFNEQRTGNELELSEVDHIEDGLFECTFPFKRINKRGSFYIRIKDELYSLHVSDAIDYQIQGYKYKKVQKKTLLELVSQDNALAARTTKFYKNEDLVCLPNYVTNLGLSDGTLKISGYVHNGLLNSDQISLIGIKRGEDQPQFKSSIKLEPDNQWLANLQTDQLNEGIWDFYLEVSNGVQYRLRTESVNIEWNYSALNKDNIIINITPYQTVKGSFSIEVLEQVVTLSNLTFNKKQNNLALNLSGDISGELRKEQMQALVLKEHKEEVYYDYDLHINEDHIGKLQLSSTVSYKHLLDGELKKDKWHCFLKLKQGSLVRIKVVESPDALDSVINLITSPYQLYMYQTVNGNLSLVMEKMVLHRDVVYEEFKGKHLLIEGSANIPGHHDYSDLEKQIVIRDRESDEVISYNIDNYTIDFEQRINLVDLYNTVPNDHKIYDIYIQVRNEHFVLERKLGEEEYEFVKDEVIAKKTVLNKGALHCNLLVTPMGNLKIETFKTSLMKSIYLKYLQQLDRFLFNKKDVWLIGERSDTAQDTGYHFFKYCRENYPNKNIYYVIEPDSTDRKNIDHLGNVVEVRSWKHLRLSAHAKMFITSHDVEYLLPTKPVDWPSYKEAKRVFLQHGILGRKRVEYDKSYYNYPFDLFIVSSTDEKRLVVEEMGYEENEVVVTGLSRFDALEDQSEGNRQILLIPTWREWLTNEERLINSNYYSRYQSLLSNSELHALLKEHGVRLNFYAHYRMQPFLNYFNQSTNENIKVIPQGYKNVQDLIKEHNLMITDYSSVSMDFNYLGKPVVFYQFDYNRFFKNGILREPEKTFLGDIESTEDDLVNRIKSYIESDFKTDKSYNKYMQYLFEHRDQNNCKRIYEEIIKRSEA</sequence>
<evidence type="ECO:0000313" key="1">
    <source>
        <dbReference type="EMBL" id="MDQ0352681.1"/>
    </source>
</evidence>
<accession>A0ABU0DW96</accession>
<name>A0ABU0DW96_9BACI</name>
<dbReference type="InterPro" id="IPR051612">
    <property type="entry name" value="Teichoic_Acid_Biosynth"/>
</dbReference>
<dbReference type="InterPro" id="IPR043148">
    <property type="entry name" value="TagF_C"/>
</dbReference>
<gene>
    <name evidence="1" type="ORF">J2R98_002532</name>
</gene>
<dbReference type="EMBL" id="JAUSUP010000012">
    <property type="protein sequence ID" value="MDQ0352681.1"/>
    <property type="molecule type" value="Genomic_DNA"/>
</dbReference>
<evidence type="ECO:0000313" key="2">
    <source>
        <dbReference type="Proteomes" id="UP001236723"/>
    </source>
</evidence>
<keyword evidence="2" id="KW-1185">Reference proteome</keyword>
<dbReference type="InterPro" id="IPR007554">
    <property type="entry name" value="Glycerophosphate_synth"/>
</dbReference>
<dbReference type="Pfam" id="PF04464">
    <property type="entry name" value="Glyphos_transf"/>
    <property type="match status" value="1"/>
</dbReference>
<dbReference type="Gene3D" id="3.40.50.12580">
    <property type="match status" value="1"/>
</dbReference>
<reference evidence="1 2" key="1">
    <citation type="submission" date="2023-07" db="EMBL/GenBank/DDBJ databases">
        <title>Genomic Encyclopedia of Type Strains, Phase IV (KMG-IV): sequencing the most valuable type-strain genomes for metagenomic binning, comparative biology and taxonomic classification.</title>
        <authorList>
            <person name="Goeker M."/>
        </authorList>
    </citation>
    <scope>NUCLEOTIDE SEQUENCE [LARGE SCALE GENOMIC DNA]</scope>
    <source>
        <strain evidence="1 2">DSM 15448</strain>
    </source>
</reference>
<dbReference type="PANTHER" id="PTHR37316">
    <property type="entry name" value="TEICHOIC ACID GLYCEROL-PHOSPHATE PRIMASE"/>
    <property type="match status" value="1"/>
</dbReference>
<dbReference type="RefSeq" id="WP_307069456.1">
    <property type="nucleotide sequence ID" value="NZ_JAUSUP010000012.1"/>
</dbReference>
<dbReference type="SUPFAM" id="SSF53756">
    <property type="entry name" value="UDP-Glycosyltransferase/glycogen phosphorylase"/>
    <property type="match status" value="1"/>
</dbReference>
<comment type="caution">
    <text evidence="1">The sequence shown here is derived from an EMBL/GenBank/DDBJ whole genome shotgun (WGS) entry which is preliminary data.</text>
</comment>
<protein>
    <submittedName>
        <fullName evidence="1">CDP-glycerol glycerophosphotransferase (TagB/SpsB family)</fullName>
    </submittedName>
</protein>
<dbReference type="PANTHER" id="PTHR37316:SF3">
    <property type="entry name" value="TEICHOIC ACID GLYCEROL-PHOSPHATE TRANSFERASE"/>
    <property type="match status" value="1"/>
</dbReference>
<organism evidence="1 2">
    <name type="scientific">Alkalibacillus filiformis</name>
    <dbReference type="NCBI Taxonomy" id="200990"/>
    <lineage>
        <taxon>Bacteria</taxon>
        <taxon>Bacillati</taxon>
        <taxon>Bacillota</taxon>
        <taxon>Bacilli</taxon>
        <taxon>Bacillales</taxon>
        <taxon>Bacillaceae</taxon>
        <taxon>Alkalibacillus</taxon>
    </lineage>
</organism>
<dbReference type="Proteomes" id="UP001236723">
    <property type="component" value="Unassembled WGS sequence"/>
</dbReference>
<proteinExistence type="predicted"/>